<proteinExistence type="predicted"/>
<dbReference type="PANTHER" id="PTHR42085">
    <property type="entry name" value="F-BOX DOMAIN-CONTAINING PROTEIN"/>
    <property type="match status" value="1"/>
</dbReference>
<accession>W6YRZ8</accession>
<feature type="region of interest" description="Disordered" evidence="1">
    <location>
        <begin position="1"/>
        <end position="55"/>
    </location>
</feature>
<feature type="compositionally biased region" description="Polar residues" evidence="1">
    <location>
        <begin position="1"/>
        <end position="17"/>
    </location>
</feature>
<feature type="region of interest" description="Disordered" evidence="1">
    <location>
        <begin position="104"/>
        <end position="136"/>
    </location>
</feature>
<protein>
    <recommendedName>
        <fullName evidence="4">F-box domain-containing protein</fullName>
    </recommendedName>
</protein>
<dbReference type="RefSeq" id="XP_007707453.1">
    <property type="nucleotide sequence ID" value="XM_007709263.1"/>
</dbReference>
<evidence type="ECO:0000313" key="3">
    <source>
        <dbReference type="Proteomes" id="UP000053841"/>
    </source>
</evidence>
<dbReference type="AlphaFoldDB" id="W6YRZ8"/>
<reference evidence="2 3" key="1">
    <citation type="journal article" date="2013" name="PLoS Genet.">
        <title>Comparative genome structure, secondary metabolite, and effector coding capacity across Cochliobolus pathogens.</title>
        <authorList>
            <person name="Condon B.J."/>
            <person name="Leng Y."/>
            <person name="Wu D."/>
            <person name="Bushley K.E."/>
            <person name="Ohm R.A."/>
            <person name="Otillar R."/>
            <person name="Martin J."/>
            <person name="Schackwitz W."/>
            <person name="Grimwood J."/>
            <person name="MohdZainudin N."/>
            <person name="Xue C."/>
            <person name="Wang R."/>
            <person name="Manning V.A."/>
            <person name="Dhillon B."/>
            <person name="Tu Z.J."/>
            <person name="Steffenson B.J."/>
            <person name="Salamov A."/>
            <person name="Sun H."/>
            <person name="Lowry S."/>
            <person name="LaButti K."/>
            <person name="Han J."/>
            <person name="Copeland A."/>
            <person name="Lindquist E."/>
            <person name="Barry K."/>
            <person name="Schmutz J."/>
            <person name="Baker S.E."/>
            <person name="Ciuffetti L.M."/>
            <person name="Grigoriev I.V."/>
            <person name="Zhong S."/>
            <person name="Turgeon B.G."/>
        </authorList>
    </citation>
    <scope>NUCLEOTIDE SEQUENCE [LARGE SCALE GENOMIC DNA]</scope>
    <source>
        <strain evidence="2 3">26-R-13</strain>
    </source>
</reference>
<dbReference type="Proteomes" id="UP000053841">
    <property type="component" value="Unassembled WGS sequence"/>
</dbReference>
<keyword evidence="3" id="KW-1185">Reference proteome</keyword>
<evidence type="ECO:0000256" key="1">
    <source>
        <dbReference type="SAM" id="MobiDB-lite"/>
    </source>
</evidence>
<dbReference type="GeneID" id="19145164"/>
<dbReference type="EMBL" id="KI964544">
    <property type="protein sequence ID" value="EUC38169.1"/>
    <property type="molecule type" value="Genomic_DNA"/>
</dbReference>
<feature type="compositionally biased region" description="Polar residues" evidence="1">
    <location>
        <begin position="35"/>
        <end position="47"/>
    </location>
</feature>
<evidence type="ECO:0000313" key="2">
    <source>
        <dbReference type="EMBL" id="EUC38169.1"/>
    </source>
</evidence>
<feature type="compositionally biased region" description="Polar residues" evidence="1">
    <location>
        <begin position="121"/>
        <end position="130"/>
    </location>
</feature>
<dbReference type="KEGG" id="bze:COCCADRAFT_22295"/>
<dbReference type="PANTHER" id="PTHR42085:SF1">
    <property type="entry name" value="F-BOX DOMAIN-CONTAINING PROTEIN"/>
    <property type="match status" value="1"/>
</dbReference>
<sequence>MAPTRSASTPHPSSTSRRAAAAGIQKRSVKRSTKRQASTAGTNTTEATEVAKREGAKSSRFLDLPGEIRNRIYEYMHAEKTQLVLVHRPRIASLRPRTRLDRSRTLASDITAQEHDERLSSDSSITNGSENIPRETNRSFWGLTQASRQLRWEFRPLYLTNQEIGIDLANIPRYVKAFYLSADKELATIGPSGERESTLSFAGHVTVAVGDTATKEERGPKGIEVGFGRYGTSGYAMDGYQWHGDVETKDLYRLLGRQVQRDQTCSDTNEHWEELLRCRSLASVRIHRAPSTRYVSTPECAIPQDLLAVSTPIPAANGIYPPDVQMFRVPVVPNPYIHIIFRRERAEPWITEFKSEIPDNWLAQHGFKDMTISRSRWALKSRIMRRSFSRRRFFTFWNSVTHALHCI</sequence>
<dbReference type="OrthoDB" id="3795901at2759"/>
<dbReference type="InterPro" id="IPR038883">
    <property type="entry name" value="AN11006-like"/>
</dbReference>
<gene>
    <name evidence="2" type="ORF">COCCADRAFT_22295</name>
</gene>
<organism evidence="2 3">
    <name type="scientific">Cochliobolus carbonum (strain 26-R-13)</name>
    <name type="common">Maize leaf spot fungus</name>
    <name type="synonym">Bipolaris zeicola</name>
    <dbReference type="NCBI Taxonomy" id="930089"/>
    <lineage>
        <taxon>Eukaryota</taxon>
        <taxon>Fungi</taxon>
        <taxon>Dikarya</taxon>
        <taxon>Ascomycota</taxon>
        <taxon>Pezizomycotina</taxon>
        <taxon>Dothideomycetes</taxon>
        <taxon>Pleosporomycetidae</taxon>
        <taxon>Pleosporales</taxon>
        <taxon>Pleosporineae</taxon>
        <taxon>Pleosporaceae</taxon>
        <taxon>Bipolaris</taxon>
    </lineage>
</organism>
<name>W6YRZ8_COCC2</name>
<dbReference type="HOGENOM" id="CLU_048461_0_0_1"/>
<evidence type="ECO:0008006" key="4">
    <source>
        <dbReference type="Google" id="ProtNLM"/>
    </source>
</evidence>